<evidence type="ECO:0000313" key="3">
    <source>
        <dbReference type="Proteomes" id="UP000036958"/>
    </source>
</evidence>
<sequence length="185" mass="21387">MILNDTPKFSFFKAPVANVSPDRQITIRDAYLAISGDYFKRATLELRSITDQTENRNFKATNFSFVTFSGTFSRRNEKSLIQHSGYMVLDFDHLENVAAVKDRLLKDPHFYTELLFVSPNGNGLKWVVQIDISGKYSHGQYFDAIKNYIKSTHQLEIDKSGRDICRVCFLSWDPDAFVHPKHLIR</sequence>
<protein>
    <recommendedName>
        <fullName evidence="1">BT4734-like N-terminal domain-containing protein</fullName>
    </recommendedName>
</protein>
<reference evidence="3" key="1">
    <citation type="submission" date="2015-07" db="EMBL/GenBank/DDBJ databases">
        <title>Genome sequencing of Sunxiuqinia dokdonensis strain SK.</title>
        <authorList>
            <person name="Ahn S."/>
            <person name="Kim B.-C."/>
        </authorList>
    </citation>
    <scope>NUCLEOTIDE SEQUENCE [LARGE SCALE GENOMIC DNA]</scope>
    <source>
        <strain evidence="3">SK</strain>
    </source>
</reference>
<dbReference type="RefSeq" id="WP_053178738.1">
    <property type="nucleotide sequence ID" value="NZ_LGIA01000006.1"/>
</dbReference>
<dbReference type="Proteomes" id="UP000036958">
    <property type="component" value="Unassembled WGS sequence"/>
</dbReference>
<comment type="caution">
    <text evidence="2">The sequence shown here is derived from an EMBL/GenBank/DDBJ whole genome shotgun (WGS) entry which is preliminary data.</text>
</comment>
<name>A0A0L8VFV8_9BACT</name>
<accession>A0A0L8VFV8</accession>
<evidence type="ECO:0000259" key="1">
    <source>
        <dbReference type="Pfam" id="PF08800"/>
    </source>
</evidence>
<dbReference type="InterPro" id="IPR014907">
    <property type="entry name" value="BT4734-like_N"/>
</dbReference>
<evidence type="ECO:0000313" key="2">
    <source>
        <dbReference type="EMBL" id="KOH47062.1"/>
    </source>
</evidence>
<dbReference type="OrthoDB" id="2781056at2"/>
<dbReference type="Pfam" id="PF08800">
    <property type="entry name" value="BT4734-like_N"/>
    <property type="match status" value="1"/>
</dbReference>
<dbReference type="EMBL" id="LGIA01000006">
    <property type="protein sequence ID" value="KOH47062.1"/>
    <property type="molecule type" value="Genomic_DNA"/>
</dbReference>
<proteinExistence type="predicted"/>
<keyword evidence="3" id="KW-1185">Reference proteome</keyword>
<dbReference type="AlphaFoldDB" id="A0A0L8VFV8"/>
<gene>
    <name evidence="2" type="ORF">NC99_01050</name>
</gene>
<feature type="domain" description="BT4734-like N-terminal" evidence="1">
    <location>
        <begin position="63"/>
        <end position="177"/>
    </location>
</feature>
<dbReference type="STRING" id="1409788.NC99_01050"/>
<organism evidence="2 3">
    <name type="scientific">Sunxiuqinia dokdonensis</name>
    <dbReference type="NCBI Taxonomy" id="1409788"/>
    <lineage>
        <taxon>Bacteria</taxon>
        <taxon>Pseudomonadati</taxon>
        <taxon>Bacteroidota</taxon>
        <taxon>Bacteroidia</taxon>
        <taxon>Marinilabiliales</taxon>
        <taxon>Prolixibacteraceae</taxon>
        <taxon>Sunxiuqinia</taxon>
    </lineage>
</organism>